<protein>
    <submittedName>
        <fullName evidence="1">Uncharacterized protein</fullName>
    </submittedName>
</protein>
<organism evidence="1">
    <name type="scientific">Aegilops tauschii</name>
    <name type="common">Tausch's goatgrass</name>
    <name type="synonym">Aegilops squarrosa</name>
    <dbReference type="NCBI Taxonomy" id="37682"/>
    <lineage>
        <taxon>Eukaryota</taxon>
        <taxon>Viridiplantae</taxon>
        <taxon>Streptophyta</taxon>
        <taxon>Embryophyta</taxon>
        <taxon>Tracheophyta</taxon>
        <taxon>Spermatophyta</taxon>
        <taxon>Magnoliopsida</taxon>
        <taxon>Liliopsida</taxon>
        <taxon>Poales</taxon>
        <taxon>Poaceae</taxon>
        <taxon>BOP clade</taxon>
        <taxon>Pooideae</taxon>
        <taxon>Triticodae</taxon>
        <taxon>Triticeae</taxon>
        <taxon>Triticinae</taxon>
        <taxon>Aegilops</taxon>
    </lineage>
</organism>
<proteinExistence type="predicted"/>
<dbReference type="EnsemblPlants" id="EMT09197">
    <property type="protein sequence ID" value="EMT09197"/>
    <property type="gene ID" value="F775_27624"/>
</dbReference>
<sequence length="146" mass="15419">MNEKRKPTFFISIADGNKRVPSDGAQRINHDKNTGPLATDPAGELDVLGHDGDALGVDGAEVGVLEEADEVGLGGLLERGHGGGLEAEVGLEVLGDLADEALEGELADEQLRALLMRREVEAELAVARAWRFGGGVKRKKGRDGIK</sequence>
<reference evidence="1" key="1">
    <citation type="submission" date="2015-06" db="UniProtKB">
        <authorList>
            <consortium name="EnsemblPlants"/>
        </authorList>
    </citation>
    <scope>IDENTIFICATION</scope>
</reference>
<name>M8AXL3_AEGTA</name>
<evidence type="ECO:0000313" key="1">
    <source>
        <dbReference type="EnsemblPlants" id="EMT09197"/>
    </source>
</evidence>
<dbReference type="AlphaFoldDB" id="M8AXL3"/>
<accession>M8AXL3</accession>